<dbReference type="Proteomes" id="UP000321773">
    <property type="component" value="Unassembled WGS sequence"/>
</dbReference>
<reference evidence="2 3" key="1">
    <citation type="submission" date="2019-07" db="EMBL/GenBank/DDBJ databases">
        <title>Whole genome shotgun sequence of Halolactibacillus miurensis NBRC 100873.</title>
        <authorList>
            <person name="Hosoyama A."/>
            <person name="Uohara A."/>
            <person name="Ohji S."/>
            <person name="Ichikawa N."/>
        </authorList>
    </citation>
    <scope>NUCLEOTIDE SEQUENCE [LARGE SCALE GENOMIC DNA]</scope>
    <source>
        <strain evidence="2 3">NBRC 100873</strain>
    </source>
</reference>
<keyword evidence="3" id="KW-1185">Reference proteome</keyword>
<keyword evidence="1" id="KW-1133">Transmembrane helix</keyword>
<feature type="transmembrane region" description="Helical" evidence="1">
    <location>
        <begin position="61"/>
        <end position="79"/>
    </location>
</feature>
<evidence type="ECO:0000313" key="2">
    <source>
        <dbReference type="EMBL" id="GEM04242.1"/>
    </source>
</evidence>
<gene>
    <name evidence="2" type="ORF">HMI01_12300</name>
</gene>
<feature type="transmembrane region" description="Helical" evidence="1">
    <location>
        <begin position="37"/>
        <end position="54"/>
    </location>
</feature>
<protein>
    <submittedName>
        <fullName evidence="2">Uncharacterized protein</fullName>
    </submittedName>
</protein>
<name>A0ABQ0VSV0_9BACI</name>
<proteinExistence type="predicted"/>
<evidence type="ECO:0000313" key="3">
    <source>
        <dbReference type="Proteomes" id="UP000321773"/>
    </source>
</evidence>
<organism evidence="2 3">
    <name type="scientific">Halolactibacillus miurensis</name>
    <dbReference type="NCBI Taxonomy" id="306541"/>
    <lineage>
        <taxon>Bacteria</taxon>
        <taxon>Bacillati</taxon>
        <taxon>Bacillota</taxon>
        <taxon>Bacilli</taxon>
        <taxon>Bacillales</taxon>
        <taxon>Bacillaceae</taxon>
        <taxon>Halolactibacillus</taxon>
    </lineage>
</organism>
<sequence>MNIPEQDTSLKVSQFGLKSREVKVNNHGTLEITATRWYTVKIISAILLFILGAIEKSFISLLSYRLILIIIDIFVFHSFKIDVIDHS</sequence>
<dbReference type="EMBL" id="BJWJ01000010">
    <property type="protein sequence ID" value="GEM04242.1"/>
    <property type="molecule type" value="Genomic_DNA"/>
</dbReference>
<comment type="caution">
    <text evidence="2">The sequence shown here is derived from an EMBL/GenBank/DDBJ whole genome shotgun (WGS) entry which is preliminary data.</text>
</comment>
<keyword evidence="1" id="KW-0812">Transmembrane</keyword>
<evidence type="ECO:0000256" key="1">
    <source>
        <dbReference type="SAM" id="Phobius"/>
    </source>
</evidence>
<keyword evidence="1" id="KW-0472">Membrane</keyword>
<accession>A0ABQ0VSV0</accession>